<dbReference type="Gene3D" id="3.40.830.10">
    <property type="entry name" value="LigB-like"/>
    <property type="match status" value="2"/>
</dbReference>
<dbReference type="OrthoDB" id="159752at2"/>
<name>A0A9D2WS91_9FIRM</name>
<gene>
    <name evidence="2" type="ORF">SPSYN_00406</name>
</gene>
<dbReference type="Pfam" id="PF02900">
    <property type="entry name" value="LigB"/>
    <property type="match status" value="1"/>
</dbReference>
<sequence>MLVFGVISPHPPIIIPEIGGAETKKVRKTIDALETAAQQLADAKPNKIVIIAPHRQHGYEVPLYYLSQKLTAQAELEKILVTIPSFEYYYELGKQCGAAIEQSKQRVAIIASADLSHVLKAEGPYGFHPAGPKLDEIIVQAVRDKDAQSLLSLDREFIGDGAECGLRSILYLFGVFAGKDYATEVLSYEGPFGVGYMVAVFTVK</sequence>
<protein>
    <recommendedName>
        <fullName evidence="1">Extradiol ring-cleavage dioxygenase class III enzyme subunit B domain-containing protein</fullName>
    </recommendedName>
</protein>
<dbReference type="SUPFAM" id="SSF53213">
    <property type="entry name" value="LigB-like"/>
    <property type="match status" value="1"/>
</dbReference>
<organism evidence="2 3">
    <name type="scientific">Sporotomaculum syntrophicum</name>
    <dbReference type="NCBI Taxonomy" id="182264"/>
    <lineage>
        <taxon>Bacteria</taxon>
        <taxon>Bacillati</taxon>
        <taxon>Bacillota</taxon>
        <taxon>Clostridia</taxon>
        <taxon>Eubacteriales</taxon>
        <taxon>Desulfallaceae</taxon>
        <taxon>Sporotomaculum</taxon>
    </lineage>
</organism>
<dbReference type="InterPro" id="IPR004183">
    <property type="entry name" value="Xdiol_dOase_suB"/>
</dbReference>
<evidence type="ECO:0000313" key="3">
    <source>
        <dbReference type="Proteomes" id="UP000798488"/>
    </source>
</evidence>
<proteinExistence type="predicted"/>
<dbReference type="GO" id="GO:0016702">
    <property type="term" value="F:oxidoreductase activity, acting on single donors with incorporation of molecular oxygen, incorporation of two atoms of oxygen"/>
    <property type="evidence" value="ECO:0007669"/>
    <property type="project" value="UniProtKB-ARBA"/>
</dbReference>
<reference evidence="2" key="1">
    <citation type="submission" date="2016-02" db="EMBL/GenBank/DDBJ databases">
        <title>Draft Genome Sequence of Sporotomaculum syntrophicum Strain FB, a Syntrophic Benzoate Degrader.</title>
        <authorList>
            <person name="Nobu M.K."/>
            <person name="Narihiro T."/>
            <person name="Qiu Y.-L."/>
            <person name="Ohashi A."/>
            <person name="Liu W.-T."/>
            <person name="Yuji S."/>
        </authorList>
    </citation>
    <scope>NUCLEOTIDE SEQUENCE</scope>
    <source>
        <strain evidence="2">FB</strain>
    </source>
</reference>
<dbReference type="RefSeq" id="WP_161820821.1">
    <property type="nucleotide sequence ID" value="NZ_LSRS01000001.1"/>
</dbReference>
<accession>A0A9D2WS91</accession>
<dbReference type="EMBL" id="LSRS01000001">
    <property type="protein sequence ID" value="KAF1086687.1"/>
    <property type="molecule type" value="Genomic_DNA"/>
</dbReference>
<dbReference type="Proteomes" id="UP000798488">
    <property type="component" value="Unassembled WGS sequence"/>
</dbReference>
<dbReference type="AlphaFoldDB" id="A0A9D2WS91"/>
<evidence type="ECO:0000259" key="1">
    <source>
        <dbReference type="Pfam" id="PF02900"/>
    </source>
</evidence>
<feature type="domain" description="Extradiol ring-cleavage dioxygenase class III enzyme subunit B" evidence="1">
    <location>
        <begin position="57"/>
        <end position="198"/>
    </location>
</feature>
<comment type="caution">
    <text evidence="2">The sequence shown here is derived from an EMBL/GenBank/DDBJ whole genome shotgun (WGS) entry which is preliminary data.</text>
</comment>
<dbReference type="CDD" id="cd07951">
    <property type="entry name" value="ED_3B_N_AMMECR1"/>
    <property type="match status" value="1"/>
</dbReference>
<evidence type="ECO:0000313" key="2">
    <source>
        <dbReference type="EMBL" id="KAF1086687.1"/>
    </source>
</evidence>
<dbReference type="NCBIfam" id="TIGR04336">
    <property type="entry name" value="AmmeMemoSam_B"/>
    <property type="match status" value="1"/>
</dbReference>
<keyword evidence="3" id="KW-1185">Reference proteome</keyword>
<dbReference type="GO" id="GO:0008198">
    <property type="term" value="F:ferrous iron binding"/>
    <property type="evidence" value="ECO:0007669"/>
    <property type="project" value="InterPro"/>
</dbReference>